<evidence type="ECO:0000313" key="2">
    <source>
        <dbReference type="EMBL" id="SFE04652.1"/>
    </source>
</evidence>
<sequence length="649" mass="70713">MEMRGLKAHLGRTDRPVARELLEQRLAARGVRLIESGSERPDVVLAGEVVFSVRIDGLEDQQRGIPILPEAELHELLLTAEPGDGERFVDHEALAAGSAARVLDLLREADWAAFRPQRDLRPLREALSGLESSGGITEVHRFATDQLLARGARLRHPHAHPIYEEGGRVVDFALSPCGRYLATGRWGDEAEAGILQVWELATGRAVNEIVVDGGIGWWGQRDAVQWSADGSRLALGFCTNQVGVWDPFGQNANPCGYADVTDGGSEGAIFAVSPDGRRAFISTRTSGTEVMGCIAALDRGQVVYADQFDLVGGERPELLREPIPAELRHRLGASKPGRGGEPDECRWSFGRVRWSRDGSRLMGEQGSTACAVDLPGGRMRWLVRTSAEMPLAWSPDDRFVAAVGEGELIVLDAETGDQVGESVEQGPGMPHWGVRDGAARLAVVLEGGGGVDVHDEGGRRFHLDIDTTEQLGEHSGDQRPWAWEPSGEHGACLTGDDRVEVWSLGEEPALVRSLDVPEESTAVLWGADGVLVVLGAHALRFVRARNGEVLGDFVFDQAPEEDSRLEEEGTYLGDWFQEDSFPLDDSTWATIAEPAVGAAARLVIAPEERREELDAVLAWTVDRRFAWPVRWGELDIVPDFEAAEEALES</sequence>
<keyword evidence="3" id="KW-1185">Reference proteome</keyword>
<dbReference type="InterPro" id="IPR015943">
    <property type="entry name" value="WD40/YVTN_repeat-like_dom_sf"/>
</dbReference>
<evidence type="ECO:0000313" key="1">
    <source>
        <dbReference type="EMBL" id="SEG87849.1"/>
    </source>
</evidence>
<dbReference type="PANTHER" id="PTHR19879:SF1">
    <property type="entry name" value="CANNONBALL-RELATED"/>
    <property type="match status" value="1"/>
</dbReference>
<evidence type="ECO:0008006" key="5">
    <source>
        <dbReference type="Google" id="ProtNLM"/>
    </source>
</evidence>
<evidence type="ECO:0000313" key="3">
    <source>
        <dbReference type="Proteomes" id="UP000199690"/>
    </source>
</evidence>
<dbReference type="AlphaFoldDB" id="A0A1H6DRE1"/>
<protein>
    <recommendedName>
        <fullName evidence="5">WD40 repeat protein</fullName>
    </recommendedName>
</protein>
<organism evidence="1 4">
    <name type="scientific">Saccharopolyspora kobensis</name>
    <dbReference type="NCBI Taxonomy" id="146035"/>
    <lineage>
        <taxon>Bacteria</taxon>
        <taxon>Bacillati</taxon>
        <taxon>Actinomycetota</taxon>
        <taxon>Actinomycetes</taxon>
        <taxon>Pseudonocardiales</taxon>
        <taxon>Pseudonocardiaceae</taxon>
        <taxon>Saccharopolyspora</taxon>
    </lineage>
</organism>
<dbReference type="EMBL" id="FOME01000008">
    <property type="protein sequence ID" value="SFE04652.1"/>
    <property type="molecule type" value="Genomic_DNA"/>
</dbReference>
<reference evidence="3 4" key="1">
    <citation type="submission" date="2016-10" db="EMBL/GenBank/DDBJ databases">
        <authorList>
            <person name="Varghese N."/>
            <person name="Submissions S."/>
        </authorList>
    </citation>
    <scope>NUCLEOTIDE SEQUENCE [LARGE SCALE GENOMIC DNA]</scope>
    <source>
        <strain evidence="4">ATCC 20501</strain>
        <strain evidence="2 3">CGMCC 4.3529</strain>
    </source>
</reference>
<reference evidence="1" key="2">
    <citation type="submission" date="2016-10" db="EMBL/GenBank/DDBJ databases">
        <authorList>
            <person name="de Groot N.N."/>
        </authorList>
    </citation>
    <scope>NUCLEOTIDE SEQUENCE [LARGE SCALE GENOMIC DNA]</scope>
    <source>
        <strain evidence="1">ATCC 20501</strain>
    </source>
</reference>
<dbReference type="Proteomes" id="UP000199690">
    <property type="component" value="Unassembled WGS sequence"/>
</dbReference>
<dbReference type="GO" id="GO:0006367">
    <property type="term" value="P:transcription initiation at RNA polymerase II promoter"/>
    <property type="evidence" value="ECO:0007669"/>
    <property type="project" value="TreeGrafter"/>
</dbReference>
<dbReference type="Proteomes" id="UP000236729">
    <property type="component" value="Unassembled WGS sequence"/>
</dbReference>
<dbReference type="SUPFAM" id="SSF50998">
    <property type="entry name" value="Quinoprotein alcohol dehydrogenase-like"/>
    <property type="match status" value="1"/>
</dbReference>
<accession>A0A1I1XBE1</accession>
<name>A0A1H6DRE1_9PSEU</name>
<dbReference type="PANTHER" id="PTHR19879">
    <property type="entry name" value="TRANSCRIPTION INITIATION FACTOR TFIID"/>
    <property type="match status" value="1"/>
</dbReference>
<dbReference type="InterPro" id="IPR011047">
    <property type="entry name" value="Quinoprotein_ADH-like_sf"/>
</dbReference>
<dbReference type="Gene3D" id="2.130.10.10">
    <property type="entry name" value="YVTN repeat-like/Quinoprotein amine dehydrogenase"/>
    <property type="match status" value="2"/>
</dbReference>
<gene>
    <name evidence="1" type="ORF">SAMN02982929_04859</name>
    <name evidence="2" type="ORF">SAMN05216506_108169</name>
</gene>
<accession>A0A1H6DRE1</accession>
<dbReference type="RefSeq" id="WP_143185925.1">
    <property type="nucleotide sequence ID" value="NZ_FNVB01000007.1"/>
</dbReference>
<dbReference type="EMBL" id="FNVB01000007">
    <property type="protein sequence ID" value="SEG87849.1"/>
    <property type="molecule type" value="Genomic_DNA"/>
</dbReference>
<proteinExistence type="predicted"/>
<evidence type="ECO:0000313" key="4">
    <source>
        <dbReference type="Proteomes" id="UP000236729"/>
    </source>
</evidence>